<evidence type="ECO:0000313" key="1">
    <source>
        <dbReference type="EMBL" id="MEH7829261.1"/>
    </source>
</evidence>
<comment type="caution">
    <text evidence="1">The sequence shown here is derived from an EMBL/GenBank/DDBJ whole genome shotgun (WGS) entry which is preliminary data.</text>
</comment>
<gene>
    <name evidence="1" type="ORF">V6590_13985</name>
</gene>
<dbReference type="Proteomes" id="UP001431963">
    <property type="component" value="Unassembled WGS sequence"/>
</dbReference>
<protein>
    <submittedName>
        <fullName evidence="1">DUF5677 domain-containing protein</fullName>
    </submittedName>
</protein>
<accession>A0ABU8BX36</accession>
<proteinExistence type="predicted"/>
<name>A0ABU8BX36_9RHOB</name>
<dbReference type="Pfam" id="PF18928">
    <property type="entry name" value="DUF5677"/>
    <property type="match status" value="1"/>
</dbReference>
<dbReference type="RefSeq" id="WP_335424118.1">
    <property type="nucleotide sequence ID" value="NZ_JBALHR010000008.1"/>
</dbReference>
<organism evidence="1 2">
    <name type="scientific">Gemmobacter denitrificans</name>
    <dbReference type="NCBI Taxonomy" id="3123040"/>
    <lineage>
        <taxon>Bacteria</taxon>
        <taxon>Pseudomonadati</taxon>
        <taxon>Pseudomonadota</taxon>
        <taxon>Alphaproteobacteria</taxon>
        <taxon>Rhodobacterales</taxon>
        <taxon>Paracoccaceae</taxon>
        <taxon>Gemmobacter</taxon>
    </lineage>
</organism>
<sequence length="416" mass="46605">MSKLKKHLEENLKDIPKHFVRKLIAQKLADQGIENSSLLSALTEHISSGSSEDFHWDDGEPDITKKLSISFTDEDGHRIEKEVSAFLKDGLPKVIENTLRESAKSFVRSLDRRWPEQKVEERGDMRHFRDRLELRWGKGLDALHMLLISSREIGQNYAEKLSRSRAKSGRIKRQALVILHMRACQTTLEIVTLLGNGLADGAFARWRTLYEISVVAFLIDKFGDSVAEQYLAHEVVSLRETVINEFKHAGITYDEKNLRGEIKDLQDEFEAATDAYGRSFAGPYGWAASCLNLKSPRFQDLEEAIGWKALPPNYKASSHRIHAGIVGAVRSLSTIGGQPFIHAGASNAGLETPASNTAYSLLHVTSLLFGKSSDLEVQIQMQALVILRDRVVRECGKAAKTLEKDELEIRSGLSEL</sequence>
<reference evidence="1" key="1">
    <citation type="submission" date="2024-02" db="EMBL/GenBank/DDBJ databases">
        <title>Genome sequences of strain Gemmobacter sp. JM10B15.</title>
        <authorList>
            <person name="Zhang M."/>
        </authorList>
    </citation>
    <scope>NUCLEOTIDE SEQUENCE</scope>
    <source>
        <strain evidence="1">JM10B15</strain>
    </source>
</reference>
<dbReference type="InterPro" id="IPR043733">
    <property type="entry name" value="DUF5677"/>
</dbReference>
<dbReference type="EMBL" id="JBALHR010000008">
    <property type="protein sequence ID" value="MEH7829261.1"/>
    <property type="molecule type" value="Genomic_DNA"/>
</dbReference>
<keyword evidence="2" id="KW-1185">Reference proteome</keyword>
<evidence type="ECO:0000313" key="2">
    <source>
        <dbReference type="Proteomes" id="UP001431963"/>
    </source>
</evidence>